<organism evidence="2 3">
    <name type="scientific">Teratosphaeria nubilosa</name>
    <dbReference type="NCBI Taxonomy" id="161662"/>
    <lineage>
        <taxon>Eukaryota</taxon>
        <taxon>Fungi</taxon>
        <taxon>Dikarya</taxon>
        <taxon>Ascomycota</taxon>
        <taxon>Pezizomycotina</taxon>
        <taxon>Dothideomycetes</taxon>
        <taxon>Dothideomycetidae</taxon>
        <taxon>Mycosphaerellales</taxon>
        <taxon>Teratosphaeriaceae</taxon>
        <taxon>Teratosphaeria</taxon>
    </lineage>
</organism>
<keyword evidence="1" id="KW-0812">Transmembrane</keyword>
<dbReference type="PANTHER" id="PTHR37451">
    <property type="entry name" value="MARVEL DOMAIN"/>
    <property type="match status" value="1"/>
</dbReference>
<feature type="transmembrane region" description="Helical" evidence="1">
    <location>
        <begin position="65"/>
        <end position="89"/>
    </location>
</feature>
<protein>
    <recommendedName>
        <fullName evidence="4">MARVEL domain-containing protein</fullName>
    </recommendedName>
</protein>
<keyword evidence="3" id="KW-1185">Reference proteome</keyword>
<keyword evidence="1" id="KW-1133">Transmembrane helix</keyword>
<feature type="transmembrane region" description="Helical" evidence="1">
    <location>
        <begin position="34"/>
        <end position="53"/>
    </location>
</feature>
<evidence type="ECO:0000313" key="2">
    <source>
        <dbReference type="EMBL" id="KAF2766807.1"/>
    </source>
</evidence>
<dbReference type="OrthoDB" id="5284712at2759"/>
<feature type="transmembrane region" description="Helical" evidence="1">
    <location>
        <begin position="7"/>
        <end position="28"/>
    </location>
</feature>
<proteinExistence type="predicted"/>
<evidence type="ECO:0000313" key="3">
    <source>
        <dbReference type="Proteomes" id="UP000799436"/>
    </source>
</evidence>
<gene>
    <name evidence="2" type="ORF">EJ03DRAFT_251257</name>
</gene>
<accession>A0A6G1L1S9</accession>
<feature type="transmembrane region" description="Helical" evidence="1">
    <location>
        <begin position="129"/>
        <end position="147"/>
    </location>
</feature>
<sequence>KSIIHGVQASFIFITGCLSLAVLTMSGGTSGTTGFMFGLCFLSIIPLAYLVMVPIWTRAWKLANVYAYATLDILFAILWFAAFVAVAAWTNYGKTHPRSSDSDSGSSDSAKGCSNFAFGSRSKCQTSEATIGFAVIVFVLWCGTSYLSMKAVFEFRRTGIMPNGNS</sequence>
<evidence type="ECO:0000256" key="1">
    <source>
        <dbReference type="SAM" id="Phobius"/>
    </source>
</evidence>
<evidence type="ECO:0008006" key="4">
    <source>
        <dbReference type="Google" id="ProtNLM"/>
    </source>
</evidence>
<name>A0A6G1L1S9_9PEZI</name>
<reference evidence="2" key="1">
    <citation type="journal article" date="2020" name="Stud. Mycol.">
        <title>101 Dothideomycetes genomes: a test case for predicting lifestyles and emergence of pathogens.</title>
        <authorList>
            <person name="Haridas S."/>
            <person name="Albert R."/>
            <person name="Binder M."/>
            <person name="Bloem J."/>
            <person name="Labutti K."/>
            <person name="Salamov A."/>
            <person name="Andreopoulos B."/>
            <person name="Baker S."/>
            <person name="Barry K."/>
            <person name="Bills G."/>
            <person name="Bluhm B."/>
            <person name="Cannon C."/>
            <person name="Castanera R."/>
            <person name="Culley D."/>
            <person name="Daum C."/>
            <person name="Ezra D."/>
            <person name="Gonzalez J."/>
            <person name="Henrissat B."/>
            <person name="Kuo A."/>
            <person name="Liang C."/>
            <person name="Lipzen A."/>
            <person name="Lutzoni F."/>
            <person name="Magnuson J."/>
            <person name="Mondo S."/>
            <person name="Nolan M."/>
            <person name="Ohm R."/>
            <person name="Pangilinan J."/>
            <person name="Park H.-J."/>
            <person name="Ramirez L."/>
            <person name="Alfaro M."/>
            <person name="Sun H."/>
            <person name="Tritt A."/>
            <person name="Yoshinaga Y."/>
            <person name="Zwiers L.-H."/>
            <person name="Turgeon B."/>
            <person name="Goodwin S."/>
            <person name="Spatafora J."/>
            <person name="Crous P."/>
            <person name="Grigoriev I."/>
        </authorList>
    </citation>
    <scope>NUCLEOTIDE SEQUENCE</scope>
    <source>
        <strain evidence="2">CBS 116005</strain>
    </source>
</reference>
<keyword evidence="1" id="KW-0472">Membrane</keyword>
<dbReference type="Proteomes" id="UP000799436">
    <property type="component" value="Unassembled WGS sequence"/>
</dbReference>
<dbReference type="EMBL" id="ML995866">
    <property type="protein sequence ID" value="KAF2766807.1"/>
    <property type="molecule type" value="Genomic_DNA"/>
</dbReference>
<dbReference type="AlphaFoldDB" id="A0A6G1L1S9"/>
<dbReference type="PANTHER" id="PTHR37451:SF3">
    <property type="entry name" value="MARVEL DOMAIN-CONTAINING PROTEIN"/>
    <property type="match status" value="1"/>
</dbReference>
<feature type="non-terminal residue" evidence="2">
    <location>
        <position position="1"/>
    </location>
</feature>
<feature type="non-terminal residue" evidence="2">
    <location>
        <position position="166"/>
    </location>
</feature>